<dbReference type="AlphaFoldDB" id="A0A1G8FKY7"/>
<keyword evidence="7" id="KW-0969">Cilium</keyword>
<reference evidence="8" key="1">
    <citation type="submission" date="2016-10" db="EMBL/GenBank/DDBJ databases">
        <authorList>
            <person name="Varghese N."/>
            <person name="Submissions S."/>
        </authorList>
    </citation>
    <scope>NUCLEOTIDE SEQUENCE [LARGE SCALE GENOMIC DNA]</scope>
    <source>
        <strain evidence="8">CGMCC 1.11012</strain>
    </source>
</reference>
<comment type="subcellular location">
    <subcellularLocation>
        <location evidence="1 6">Bacterial flagellum basal body</location>
    </subcellularLocation>
</comment>
<dbReference type="PANTHER" id="PTHR30435:SF12">
    <property type="entry name" value="FLAGELLAR BASAL BODY ROD PROTEIN FLGB"/>
    <property type="match status" value="1"/>
</dbReference>
<gene>
    <name evidence="7" type="ORF">SAMN05216192_101273</name>
</gene>
<keyword evidence="4 6" id="KW-0975">Bacterial flagellum</keyword>
<dbReference type="PANTHER" id="PTHR30435">
    <property type="entry name" value="FLAGELLAR PROTEIN"/>
    <property type="match status" value="1"/>
</dbReference>
<proteinExistence type="inferred from homology"/>
<dbReference type="GO" id="GO:0030694">
    <property type="term" value="C:bacterial-type flagellum basal body, rod"/>
    <property type="evidence" value="ECO:0007669"/>
    <property type="project" value="InterPro"/>
</dbReference>
<organism evidence="7 8">
    <name type="scientific">Paenibacillus typhae</name>
    <dbReference type="NCBI Taxonomy" id="1174501"/>
    <lineage>
        <taxon>Bacteria</taxon>
        <taxon>Bacillati</taxon>
        <taxon>Bacillota</taxon>
        <taxon>Bacilli</taxon>
        <taxon>Bacillales</taxon>
        <taxon>Paenibacillaceae</taxon>
        <taxon>Paenibacillus</taxon>
    </lineage>
</organism>
<dbReference type="STRING" id="1174501.SAMN05216192_101273"/>
<evidence type="ECO:0000256" key="4">
    <source>
        <dbReference type="ARBA" id="ARBA00023143"/>
    </source>
</evidence>
<evidence type="ECO:0000256" key="2">
    <source>
        <dbReference type="ARBA" id="ARBA00009677"/>
    </source>
</evidence>
<comment type="function">
    <text evidence="5 6">Structural component of flagellum, the bacterial motility apparatus. Part of the rod structure of flagellar basal body.</text>
</comment>
<evidence type="ECO:0000256" key="5">
    <source>
        <dbReference type="ARBA" id="ARBA00024934"/>
    </source>
</evidence>
<dbReference type="GO" id="GO:0071978">
    <property type="term" value="P:bacterial-type flagellum-dependent swarming motility"/>
    <property type="evidence" value="ECO:0007669"/>
    <property type="project" value="TreeGrafter"/>
</dbReference>
<sequence>MIESNSSRLNESFLQILNVRHQTIAENIANADTPHYKKKTVVFEDELRRAISSSSRDDLEIRKTHFRHFGIKDDNASLIPYQIVRNTDTAMNNNGNNVDMDLEMANLAENQLMYNYMADKVSGHYTKIRDMLQNLK</sequence>
<comment type="subunit">
    <text evidence="6">The basal body constitutes a major portion of the flagellar organelle and consists of a number of rings mounted on a central rod.</text>
</comment>
<protein>
    <recommendedName>
        <fullName evidence="3 6">Flagellar basal body rod protein FlgB</fullName>
    </recommendedName>
</protein>
<dbReference type="NCBIfam" id="TIGR01396">
    <property type="entry name" value="FlgB"/>
    <property type="match status" value="1"/>
</dbReference>
<keyword evidence="7" id="KW-0282">Flagellum</keyword>
<evidence type="ECO:0000313" key="8">
    <source>
        <dbReference type="Proteomes" id="UP000199050"/>
    </source>
</evidence>
<keyword evidence="8" id="KW-1185">Reference proteome</keyword>
<dbReference type="InterPro" id="IPR006300">
    <property type="entry name" value="FlgB"/>
</dbReference>
<dbReference type="EMBL" id="FNDX01000001">
    <property type="protein sequence ID" value="SDH82775.1"/>
    <property type="molecule type" value="Genomic_DNA"/>
</dbReference>
<dbReference type="Proteomes" id="UP000199050">
    <property type="component" value="Unassembled WGS sequence"/>
</dbReference>
<comment type="similarity">
    <text evidence="2 6">Belongs to the flagella basal body rod proteins family.</text>
</comment>
<accession>A0A1G8FKY7</accession>
<dbReference type="OrthoDB" id="9792068at2"/>
<evidence type="ECO:0000256" key="3">
    <source>
        <dbReference type="ARBA" id="ARBA00014376"/>
    </source>
</evidence>
<name>A0A1G8FKY7_9BACL</name>
<evidence type="ECO:0000256" key="6">
    <source>
        <dbReference type="PIRNR" id="PIRNR002889"/>
    </source>
</evidence>
<evidence type="ECO:0000313" key="7">
    <source>
        <dbReference type="EMBL" id="SDH82775.1"/>
    </source>
</evidence>
<dbReference type="PIRSF" id="PIRSF002889">
    <property type="entry name" value="Rod_FlgB"/>
    <property type="match status" value="1"/>
</dbReference>
<keyword evidence="7" id="KW-0966">Cell projection</keyword>
<dbReference type="RefSeq" id="WP_090711422.1">
    <property type="nucleotide sequence ID" value="NZ_CBCSKY010000007.1"/>
</dbReference>
<evidence type="ECO:0000256" key="1">
    <source>
        <dbReference type="ARBA" id="ARBA00004117"/>
    </source>
</evidence>